<feature type="transmembrane region" description="Helical" evidence="2">
    <location>
        <begin position="20"/>
        <end position="45"/>
    </location>
</feature>
<keyword evidence="2" id="KW-0472">Membrane</keyword>
<keyword evidence="2" id="KW-1133">Transmembrane helix</keyword>
<keyword evidence="4" id="KW-1185">Reference proteome</keyword>
<feature type="transmembrane region" description="Helical" evidence="2">
    <location>
        <begin position="111"/>
        <end position="130"/>
    </location>
</feature>
<feature type="region of interest" description="Disordered" evidence="1">
    <location>
        <begin position="244"/>
        <end position="268"/>
    </location>
</feature>
<reference evidence="4" key="1">
    <citation type="submission" date="2024-06" db="EMBL/GenBank/DDBJ databases">
        <title>Multi-omics analyses provide insights into the biosynthesis of the anticancer antibiotic pleurotin in Hohenbuehelia grisea.</title>
        <authorList>
            <person name="Weaver J.A."/>
            <person name="Alberti F."/>
        </authorList>
    </citation>
    <scope>NUCLEOTIDE SEQUENCE [LARGE SCALE GENOMIC DNA]</scope>
    <source>
        <strain evidence="4">T-177</strain>
    </source>
</reference>
<dbReference type="Proteomes" id="UP001556367">
    <property type="component" value="Unassembled WGS sequence"/>
</dbReference>
<feature type="transmembrane region" description="Helical" evidence="2">
    <location>
        <begin position="57"/>
        <end position="76"/>
    </location>
</feature>
<comment type="caution">
    <text evidence="3">The sequence shown here is derived from an EMBL/GenBank/DDBJ whole genome shotgun (WGS) entry which is preliminary data.</text>
</comment>
<name>A0ABR3IRM1_9AGAR</name>
<feature type="transmembrane region" description="Helical" evidence="2">
    <location>
        <begin position="184"/>
        <end position="206"/>
    </location>
</feature>
<proteinExistence type="predicted"/>
<gene>
    <name evidence="3" type="ORF">HGRIS_012197</name>
</gene>
<evidence type="ECO:0000313" key="4">
    <source>
        <dbReference type="Proteomes" id="UP001556367"/>
    </source>
</evidence>
<evidence type="ECO:0000256" key="2">
    <source>
        <dbReference type="SAM" id="Phobius"/>
    </source>
</evidence>
<sequence length="280" mass="31076">MAFYQDYRLYTGDRWSDMKAYALFGVGQMTVDYLSLLVADTLLVWRLWAVYNKDIKVVIFPALLVFGTAIACFGYLGTSYHLYRNAKESTMAAIWALSYTTSLHQWNVTRMVLATTTNVVLTTMIAVKFIRHHRAMRAMLGSTTLLFESVVIIESGAIYALAWIVLFVVYMIDHYSVPILSDTIGSLAGIIPTLIIVTIMAGFSPVSWPDCSSRFPNPMSAVENSIVVDTRFSVALNPDLATSTFASSSPSSPIPEVPRDTKNKNTDVQLPVVVNGESWV</sequence>
<protein>
    <submittedName>
        <fullName evidence="3">Uncharacterized protein</fullName>
    </submittedName>
</protein>
<evidence type="ECO:0000313" key="3">
    <source>
        <dbReference type="EMBL" id="KAL0945914.1"/>
    </source>
</evidence>
<organism evidence="3 4">
    <name type="scientific">Hohenbuehelia grisea</name>
    <dbReference type="NCBI Taxonomy" id="104357"/>
    <lineage>
        <taxon>Eukaryota</taxon>
        <taxon>Fungi</taxon>
        <taxon>Dikarya</taxon>
        <taxon>Basidiomycota</taxon>
        <taxon>Agaricomycotina</taxon>
        <taxon>Agaricomycetes</taxon>
        <taxon>Agaricomycetidae</taxon>
        <taxon>Agaricales</taxon>
        <taxon>Pleurotineae</taxon>
        <taxon>Pleurotaceae</taxon>
        <taxon>Hohenbuehelia</taxon>
    </lineage>
</organism>
<accession>A0ABR3IRM1</accession>
<dbReference type="EMBL" id="JASNQZ010000015">
    <property type="protein sequence ID" value="KAL0945914.1"/>
    <property type="molecule type" value="Genomic_DNA"/>
</dbReference>
<evidence type="ECO:0000256" key="1">
    <source>
        <dbReference type="SAM" id="MobiDB-lite"/>
    </source>
</evidence>
<keyword evidence="2" id="KW-0812">Transmembrane</keyword>
<feature type="transmembrane region" description="Helical" evidence="2">
    <location>
        <begin position="151"/>
        <end position="172"/>
    </location>
</feature>